<evidence type="ECO:0000313" key="3">
    <source>
        <dbReference type="Proteomes" id="UP000799770"/>
    </source>
</evidence>
<dbReference type="EMBL" id="ML977314">
    <property type="protein sequence ID" value="KAF2120131.1"/>
    <property type="molecule type" value="Genomic_DNA"/>
</dbReference>
<dbReference type="AlphaFoldDB" id="A0A6A5ZPE4"/>
<evidence type="ECO:0000256" key="1">
    <source>
        <dbReference type="SAM" id="MobiDB-lite"/>
    </source>
</evidence>
<evidence type="ECO:0000313" key="2">
    <source>
        <dbReference type="EMBL" id="KAF2120131.1"/>
    </source>
</evidence>
<dbReference type="Proteomes" id="UP000799770">
    <property type="component" value="Unassembled WGS sequence"/>
</dbReference>
<feature type="region of interest" description="Disordered" evidence="1">
    <location>
        <begin position="118"/>
        <end position="148"/>
    </location>
</feature>
<keyword evidence="3" id="KW-1185">Reference proteome</keyword>
<accession>A0A6A5ZPE4</accession>
<name>A0A6A5ZPE4_9PLEO</name>
<proteinExistence type="predicted"/>
<organism evidence="2 3">
    <name type="scientific">Lophiotrema nucula</name>
    <dbReference type="NCBI Taxonomy" id="690887"/>
    <lineage>
        <taxon>Eukaryota</taxon>
        <taxon>Fungi</taxon>
        <taxon>Dikarya</taxon>
        <taxon>Ascomycota</taxon>
        <taxon>Pezizomycotina</taxon>
        <taxon>Dothideomycetes</taxon>
        <taxon>Pleosporomycetidae</taxon>
        <taxon>Pleosporales</taxon>
        <taxon>Lophiotremataceae</taxon>
        <taxon>Lophiotrema</taxon>
    </lineage>
</organism>
<gene>
    <name evidence="2" type="ORF">BDV96DRAFT_566708</name>
</gene>
<protein>
    <submittedName>
        <fullName evidence="2">Uncharacterized protein</fullName>
    </submittedName>
</protein>
<sequence length="617" mass="71262">MFSKTRRKPHGPGERAQWPDRAFILSQLWDDPEDASPVPPTAREADVDVHITALFEESLSHTIIRLNSLADDTRSDPNSSIANENLLQAPLDFNKPSEYRMNLEPLLKLREKVAKELPVSPPQRPAKGLSARPSCPPIPLDKPRPHPPKDIVDVLRMMPKREGDEESYADVKNVLDLWNRLLNVSRLTPRELTTGQERVMDLLIKRLKILEELGIGDIEEGTMVRLFQLRQNNEAVLKVVYEMHPKMKEVLKGEAYDVLAVLEVGYSYFQPLVTRHMKGKLRDVLEKEARIRLDRKYYRKVEYVGRELASARQAKDGENVGRLREEEKRVETVIKKATRKAVAAQTKWATFYLVDKFKAELQDMASAHALLRGQLAKEREPDESDRLPQPYFRGRRQSKWIVPFEPEPTQRPEIPGLIKEREEAEKNLRKIFSPSFDTAEMEQEYLELGGLPSLFQLSKRLVARATWLSARDRKDLGPREREIESRRRLEADPVATHKLFMLGVESKELCKKAASLKPGLDKLGVALQQLYDATRRRYFADSELFEALGGHGPNKREMDLEEKLASEEDDGSNESEKHEDVDWDMWRERLCFVETLESCRLARDMEWWASRSADSEE</sequence>
<reference evidence="2" key="1">
    <citation type="journal article" date="2020" name="Stud. Mycol.">
        <title>101 Dothideomycetes genomes: a test case for predicting lifestyles and emergence of pathogens.</title>
        <authorList>
            <person name="Haridas S."/>
            <person name="Albert R."/>
            <person name="Binder M."/>
            <person name="Bloem J."/>
            <person name="Labutti K."/>
            <person name="Salamov A."/>
            <person name="Andreopoulos B."/>
            <person name="Baker S."/>
            <person name="Barry K."/>
            <person name="Bills G."/>
            <person name="Bluhm B."/>
            <person name="Cannon C."/>
            <person name="Castanera R."/>
            <person name="Culley D."/>
            <person name="Daum C."/>
            <person name="Ezra D."/>
            <person name="Gonzalez J."/>
            <person name="Henrissat B."/>
            <person name="Kuo A."/>
            <person name="Liang C."/>
            <person name="Lipzen A."/>
            <person name="Lutzoni F."/>
            <person name="Magnuson J."/>
            <person name="Mondo S."/>
            <person name="Nolan M."/>
            <person name="Ohm R."/>
            <person name="Pangilinan J."/>
            <person name="Park H.-J."/>
            <person name="Ramirez L."/>
            <person name="Alfaro M."/>
            <person name="Sun H."/>
            <person name="Tritt A."/>
            <person name="Yoshinaga Y."/>
            <person name="Zwiers L.-H."/>
            <person name="Turgeon B."/>
            <person name="Goodwin S."/>
            <person name="Spatafora J."/>
            <person name="Crous P."/>
            <person name="Grigoriev I."/>
        </authorList>
    </citation>
    <scope>NUCLEOTIDE SEQUENCE</scope>
    <source>
        <strain evidence="2">CBS 627.86</strain>
    </source>
</reference>